<dbReference type="GO" id="GO:0000976">
    <property type="term" value="F:transcription cis-regulatory region binding"/>
    <property type="evidence" value="ECO:0007669"/>
    <property type="project" value="TreeGrafter"/>
</dbReference>
<evidence type="ECO:0000256" key="2">
    <source>
        <dbReference type="ARBA" id="ARBA00023125"/>
    </source>
</evidence>
<dbReference type="EMBL" id="AP009384">
    <property type="protein sequence ID" value="BAF86733.1"/>
    <property type="molecule type" value="Genomic_DNA"/>
</dbReference>
<reference evidence="7 8" key="6">
    <citation type="journal article" date="2011" name="Appl. Environ. Microbiol.">
        <title>Involvement of the azorhizobial chromosome partition gene (parA) in the onset of bacteroid differentiation during Sesbania rostrata stem nodule development.</title>
        <authorList>
            <person name="Liu CT."/>
            <person name="Lee KB."/>
            <person name="Wang YS."/>
            <person name="Peng MH."/>
            <person name="Lee KT."/>
            <person name="Suzuki S."/>
            <person name="Suzuki T."/>
            <person name="Oyaizu H."/>
        </authorList>
    </citation>
    <scope>NUCLEOTIDE SEQUENCE [LARGE SCALE GENOMIC DNA]</scope>
    <source>
        <strain evidence="8">ATCC 43989 / DSM 5975 / JCM 20966 / LMG 6465 / NBRC 14845 / NCIMB 13405 / ORS 571</strain>
    </source>
</reference>
<reference evidence="7 8" key="3">
    <citation type="journal article" date="2008" name="BMC Genomics">
        <title>The genome of the versatile nitrogen fixer Azorhizobium caulinodans ORS571.</title>
        <authorList>
            <person name="Lee KB."/>
            <person name="Backer P.D."/>
            <person name="Aono T."/>
            <person name="Liu CT."/>
            <person name="Suzuki S."/>
            <person name="Suzuki T."/>
            <person name="Kaneko T."/>
            <person name="Yamada M."/>
            <person name="Tabata S."/>
            <person name="Kupfer D.M."/>
            <person name="Najar F.Z."/>
            <person name="Wiley G.B."/>
            <person name="Roe B."/>
            <person name="Binnewies T.T."/>
            <person name="Ussery D.W."/>
            <person name="D'Haeze W."/>
            <person name="Herder J.D."/>
            <person name="Gevers D."/>
            <person name="Vereecke D."/>
            <person name="Holsters M."/>
            <person name="Oyaizu H."/>
        </authorList>
    </citation>
    <scope>NUCLEOTIDE SEQUENCE [LARGE SCALE GENOMIC DNA]</scope>
    <source>
        <strain evidence="8">ATCC 43989 / DSM 5975 / JCM 20966 / LMG 6465 / NBRC 14845 / NCIMB 13405 / ORS 571</strain>
    </source>
</reference>
<accession>A8IQ28</accession>
<name>A8IQ28_AZOC5</name>
<dbReference type="SUPFAM" id="SSF48498">
    <property type="entry name" value="Tetracyclin repressor-like, C-terminal domain"/>
    <property type="match status" value="1"/>
</dbReference>
<evidence type="ECO:0000256" key="4">
    <source>
        <dbReference type="PROSITE-ProRule" id="PRU00335"/>
    </source>
</evidence>
<dbReference type="Gene3D" id="1.10.357.10">
    <property type="entry name" value="Tetracycline Repressor, domain 2"/>
    <property type="match status" value="1"/>
</dbReference>
<dbReference type="InterPro" id="IPR001647">
    <property type="entry name" value="HTH_TetR"/>
</dbReference>
<evidence type="ECO:0000256" key="5">
    <source>
        <dbReference type="SAM" id="MobiDB-lite"/>
    </source>
</evidence>
<dbReference type="InterPro" id="IPR009057">
    <property type="entry name" value="Homeodomain-like_sf"/>
</dbReference>
<dbReference type="HOGENOM" id="CLU_069356_30_1_5"/>
<dbReference type="PROSITE" id="PS50977">
    <property type="entry name" value="HTH_TETR_2"/>
    <property type="match status" value="1"/>
</dbReference>
<dbReference type="PANTHER" id="PTHR30055">
    <property type="entry name" value="HTH-TYPE TRANSCRIPTIONAL REGULATOR RUTR"/>
    <property type="match status" value="1"/>
</dbReference>
<protein>
    <recommendedName>
        <fullName evidence="6">HTH tetR-type domain-containing protein</fullName>
    </recommendedName>
</protein>
<keyword evidence="3" id="KW-0804">Transcription</keyword>
<evidence type="ECO:0000313" key="7">
    <source>
        <dbReference type="EMBL" id="BAF86733.1"/>
    </source>
</evidence>
<dbReference type="Gene3D" id="1.10.10.60">
    <property type="entry name" value="Homeodomain-like"/>
    <property type="match status" value="1"/>
</dbReference>
<dbReference type="GO" id="GO:0003700">
    <property type="term" value="F:DNA-binding transcription factor activity"/>
    <property type="evidence" value="ECO:0007669"/>
    <property type="project" value="TreeGrafter"/>
</dbReference>
<dbReference type="PANTHER" id="PTHR30055:SF234">
    <property type="entry name" value="HTH-TYPE TRANSCRIPTIONAL REGULATOR BETI"/>
    <property type="match status" value="1"/>
</dbReference>
<organism evidence="7 8">
    <name type="scientific">Azorhizobium caulinodans (strain ATCC 43989 / DSM 5975 / JCM 20966 / LMG 6465 / NBRC 14845 / NCIMB 13405 / ORS 571)</name>
    <dbReference type="NCBI Taxonomy" id="438753"/>
    <lineage>
        <taxon>Bacteria</taxon>
        <taxon>Pseudomonadati</taxon>
        <taxon>Pseudomonadota</taxon>
        <taxon>Alphaproteobacteria</taxon>
        <taxon>Hyphomicrobiales</taxon>
        <taxon>Xanthobacteraceae</taxon>
        <taxon>Azorhizobium</taxon>
    </lineage>
</organism>
<feature type="domain" description="HTH tetR-type" evidence="6">
    <location>
        <begin position="33"/>
        <end position="93"/>
    </location>
</feature>
<keyword evidence="2 4" id="KW-0238">DNA-binding</keyword>
<feature type="DNA-binding region" description="H-T-H motif" evidence="4">
    <location>
        <begin position="56"/>
        <end position="75"/>
    </location>
</feature>
<keyword evidence="8" id="KW-1185">Reference proteome</keyword>
<dbReference type="SUPFAM" id="SSF46689">
    <property type="entry name" value="Homeodomain-like"/>
    <property type="match status" value="1"/>
</dbReference>
<evidence type="ECO:0000256" key="1">
    <source>
        <dbReference type="ARBA" id="ARBA00023015"/>
    </source>
</evidence>
<dbReference type="eggNOG" id="COG1309">
    <property type="taxonomic scope" value="Bacteria"/>
</dbReference>
<reference evidence="7 8" key="1">
    <citation type="journal article" date="2007" name="Appl. Environ. Microbiol.">
        <title>Rhizobial factors required for stem nodule maturation and maintenance in Sesbania rostrata-Azorhizobium caulinodans ORS571 symbiosis.</title>
        <authorList>
            <person name="Suzuki S."/>
            <person name="Aono T."/>
            <person name="Lee KB."/>
            <person name="Suzuki T."/>
            <person name="Liu CT."/>
            <person name="Miwa H."/>
            <person name="Wakao S."/>
            <person name="Iki T."/>
            <person name="Oyaizu H."/>
        </authorList>
    </citation>
    <scope>NUCLEOTIDE SEQUENCE [LARGE SCALE GENOMIC DNA]</scope>
    <source>
        <strain evidence="8">ATCC 43989 / DSM 5975 / JCM 20966 / LMG 6465 / NBRC 14845 / NCIMB 13405 / ORS 571</strain>
    </source>
</reference>
<evidence type="ECO:0000259" key="6">
    <source>
        <dbReference type="PROSITE" id="PS50977"/>
    </source>
</evidence>
<evidence type="ECO:0000256" key="3">
    <source>
        <dbReference type="ARBA" id="ARBA00023163"/>
    </source>
</evidence>
<feature type="region of interest" description="Disordered" evidence="5">
    <location>
        <begin position="1"/>
        <end position="29"/>
    </location>
</feature>
<dbReference type="AlphaFoldDB" id="A8IQ28"/>
<reference evidence="7 8" key="5">
    <citation type="journal article" date="2010" name="Appl. Environ. Microbiol.">
        <title>phrR-like gene praR of Azorhizobium caulinodans ORS571 is essential for symbiosis with Sesbania rostrata and is involved in expression of reb genes.</title>
        <authorList>
            <person name="Akiba N."/>
            <person name="Aono T."/>
            <person name="Toyazaki H."/>
            <person name="Sato S."/>
            <person name="Oyaizu H."/>
        </authorList>
    </citation>
    <scope>NUCLEOTIDE SEQUENCE [LARGE SCALE GENOMIC DNA]</scope>
    <source>
        <strain evidence="8">ATCC 43989 / DSM 5975 / JCM 20966 / LMG 6465 / NBRC 14845 / NCIMB 13405 / ORS 571</strain>
    </source>
</reference>
<dbReference type="Pfam" id="PF00440">
    <property type="entry name" value="TetR_N"/>
    <property type="match status" value="1"/>
</dbReference>
<keyword evidence="1" id="KW-0805">Transcription regulation</keyword>
<reference evidence="8" key="2">
    <citation type="submission" date="2007-04" db="EMBL/GenBank/DDBJ databases">
        <title>Complete genome sequence of the nitrogen-fixing bacterium Azorhizobium caulinodans ORS571.</title>
        <authorList>
            <person name="Lee K.B."/>
            <person name="Backer P.D."/>
            <person name="Aono T."/>
            <person name="Liu C.T."/>
            <person name="Suzuki S."/>
            <person name="Suzuki T."/>
            <person name="Kaneko T."/>
            <person name="Yamada M."/>
            <person name="Tabata S."/>
            <person name="Kupfer D.M."/>
            <person name="Najar F.Z."/>
            <person name="Wiley G.B."/>
            <person name="Roe B."/>
            <person name="Binnewies T."/>
            <person name="Ussery D."/>
            <person name="Vereecke D."/>
            <person name="Gevers D."/>
            <person name="Holsters M."/>
            <person name="Oyaizu H."/>
        </authorList>
    </citation>
    <scope>NUCLEOTIDE SEQUENCE [LARGE SCALE GENOMIC DNA]</scope>
    <source>
        <strain evidence="8">ATCC 43989 / DSM 5975 / JCM 20966 / LMG 6465 / NBRC 14845 / NCIMB 13405 / ORS 571</strain>
    </source>
</reference>
<dbReference type="Proteomes" id="UP000000270">
    <property type="component" value="Chromosome"/>
</dbReference>
<dbReference type="PRINTS" id="PR00455">
    <property type="entry name" value="HTHTETR"/>
</dbReference>
<dbReference type="InterPro" id="IPR036271">
    <property type="entry name" value="Tet_transcr_reg_TetR-rel_C_sf"/>
</dbReference>
<dbReference type="KEGG" id="azc:AZC_0735"/>
<dbReference type="InterPro" id="IPR050109">
    <property type="entry name" value="HTH-type_TetR-like_transc_reg"/>
</dbReference>
<gene>
    <name evidence="7" type="ordered locus">AZC_0735</name>
</gene>
<sequence length="234" mass="25595">MLRSGRTLGPSGPAGEGGPRILSEPLPPLDLEDGPAGRILTAAREMLLREAYSGFTMDRLAFALGMSKKTIYQHFSSKQAIVGAILAATGTTVRRRVMEALAAPVAYPEKLETVFRIISSYFATMSPAFVEDVARHAPEIHARINAIKEENIPIVFGQLLGMGMEAGMIRPDIDPQFVTQYWLQIVKAIHEPDLLTRSGTTARDAFEQALDLFFRGLLTPKGRTGTRWADAPEA</sequence>
<evidence type="ECO:0000313" key="8">
    <source>
        <dbReference type="Proteomes" id="UP000000270"/>
    </source>
</evidence>
<proteinExistence type="predicted"/>
<dbReference type="STRING" id="438753.AZC_0735"/>
<reference evidence="7 8" key="4">
    <citation type="journal article" date="2009" name="Appl. Environ. Microbiol.">
        <title>Comparative genome-wide transcriptional profiling of Azorhizobium caulinodans ORS571 grown under free-living and symbiotic conditions.</title>
        <authorList>
            <person name="Tsukada S."/>
            <person name="Aono T."/>
            <person name="Akiba N."/>
            <person name="Lee KB."/>
            <person name="Liu CT."/>
            <person name="Toyazaki H."/>
            <person name="Oyaizu H."/>
        </authorList>
    </citation>
    <scope>NUCLEOTIDE SEQUENCE [LARGE SCALE GENOMIC DNA]</scope>
    <source>
        <strain evidence="8">ATCC 43989 / DSM 5975 / JCM 20966 / LMG 6465 / NBRC 14845 / NCIMB 13405 / ORS 571</strain>
    </source>
</reference>